<evidence type="ECO:0000313" key="2">
    <source>
        <dbReference type="EMBL" id="PWH09299.1"/>
    </source>
</evidence>
<dbReference type="InterPro" id="IPR010982">
    <property type="entry name" value="Lambda_DNA-bd_dom_sf"/>
</dbReference>
<name>A0A2U2RTV3_BIFLN</name>
<dbReference type="Gene3D" id="1.10.260.40">
    <property type="entry name" value="lambda repressor-like DNA-binding domains"/>
    <property type="match status" value="1"/>
</dbReference>
<sequence length="83" mass="9416">MRVDDVELIRANLRGEMARRGKSKADVANALGCSPQYLGRKLDGDAMLTVTDLDRFAKIFNLNFYQLMMLLLQPIDSIKQVNK</sequence>
<gene>
    <name evidence="2" type="ORF">CWE05_03270</name>
</gene>
<dbReference type="SUPFAM" id="SSF47413">
    <property type="entry name" value="lambda repressor-like DNA-binding domains"/>
    <property type="match status" value="1"/>
</dbReference>
<dbReference type="RefSeq" id="WP_109087537.1">
    <property type="nucleotide sequence ID" value="NZ_PHUM01000003.1"/>
</dbReference>
<comment type="caution">
    <text evidence="2">The sequence shown here is derived from an EMBL/GenBank/DDBJ whole genome shotgun (WGS) entry which is preliminary data.</text>
</comment>
<feature type="domain" description="HTH cro/C1-type" evidence="1">
    <location>
        <begin position="13"/>
        <end position="67"/>
    </location>
</feature>
<dbReference type="Proteomes" id="UP000245582">
    <property type="component" value="Unassembled WGS sequence"/>
</dbReference>
<organism evidence="2 3">
    <name type="scientific">Bifidobacterium longum</name>
    <dbReference type="NCBI Taxonomy" id="216816"/>
    <lineage>
        <taxon>Bacteria</taxon>
        <taxon>Bacillati</taxon>
        <taxon>Actinomycetota</taxon>
        <taxon>Actinomycetes</taxon>
        <taxon>Bifidobacteriales</taxon>
        <taxon>Bifidobacteriaceae</taxon>
        <taxon>Bifidobacterium</taxon>
    </lineage>
</organism>
<dbReference type="SMART" id="SM00530">
    <property type="entry name" value="HTH_XRE"/>
    <property type="match status" value="1"/>
</dbReference>
<evidence type="ECO:0000313" key="3">
    <source>
        <dbReference type="Proteomes" id="UP000245582"/>
    </source>
</evidence>
<proteinExistence type="predicted"/>
<dbReference type="InterPro" id="IPR001387">
    <property type="entry name" value="Cro/C1-type_HTH"/>
</dbReference>
<dbReference type="PROSITE" id="PS50943">
    <property type="entry name" value="HTH_CROC1"/>
    <property type="match status" value="1"/>
</dbReference>
<evidence type="ECO:0000259" key="1">
    <source>
        <dbReference type="PROSITE" id="PS50943"/>
    </source>
</evidence>
<dbReference type="AlphaFoldDB" id="A0A2U2RTV3"/>
<dbReference type="CDD" id="cd00093">
    <property type="entry name" value="HTH_XRE"/>
    <property type="match status" value="1"/>
</dbReference>
<dbReference type="EMBL" id="PHUM01000003">
    <property type="protein sequence ID" value="PWH09299.1"/>
    <property type="molecule type" value="Genomic_DNA"/>
</dbReference>
<accession>A0A2U2RTV3</accession>
<dbReference type="Pfam" id="PF13560">
    <property type="entry name" value="HTH_31"/>
    <property type="match status" value="1"/>
</dbReference>
<dbReference type="GO" id="GO:0003677">
    <property type="term" value="F:DNA binding"/>
    <property type="evidence" value="ECO:0007669"/>
    <property type="project" value="InterPro"/>
</dbReference>
<protein>
    <recommendedName>
        <fullName evidence="1">HTH cro/C1-type domain-containing protein</fullName>
    </recommendedName>
</protein>
<reference evidence="2 3" key="1">
    <citation type="submission" date="2017-11" db="EMBL/GenBank/DDBJ databases">
        <title>Draft genome sequence of Bifidobacterium longum UMA026, isolated from Holstein dairy cow feces.</title>
        <authorList>
            <person name="Albert K."/>
            <person name="Sela D.A."/>
        </authorList>
    </citation>
    <scope>NUCLEOTIDE SEQUENCE [LARGE SCALE GENOMIC DNA]</scope>
    <source>
        <strain evidence="2 3">UMA026</strain>
    </source>
</reference>